<dbReference type="EMBL" id="JBAMIC010000008">
    <property type="protein sequence ID" value="KAK7103916.1"/>
    <property type="molecule type" value="Genomic_DNA"/>
</dbReference>
<feature type="region of interest" description="Disordered" evidence="7">
    <location>
        <begin position="765"/>
        <end position="784"/>
    </location>
</feature>
<feature type="compositionally biased region" description="Low complexity" evidence="7">
    <location>
        <begin position="182"/>
        <end position="198"/>
    </location>
</feature>
<dbReference type="Pfam" id="PF00989">
    <property type="entry name" value="PAS"/>
    <property type="match status" value="1"/>
</dbReference>
<dbReference type="InterPro" id="IPR011598">
    <property type="entry name" value="bHLH_dom"/>
</dbReference>
<dbReference type="SUPFAM" id="SSF47459">
    <property type="entry name" value="HLH, helix-loop-helix DNA-binding domain"/>
    <property type="match status" value="1"/>
</dbReference>
<protein>
    <recommendedName>
        <fullName evidence="12">Protein trachealess</fullName>
    </recommendedName>
</protein>
<dbReference type="GO" id="GO:0046983">
    <property type="term" value="F:protein dimerization activity"/>
    <property type="evidence" value="ECO:0007669"/>
    <property type="project" value="InterPro"/>
</dbReference>
<dbReference type="Gene3D" id="3.30.450.20">
    <property type="entry name" value="PAS domain"/>
    <property type="match status" value="2"/>
</dbReference>
<dbReference type="PANTHER" id="PTHR23043:SF26">
    <property type="entry name" value="PROTEIN TRACHEALESS"/>
    <property type="match status" value="1"/>
</dbReference>
<dbReference type="InterPro" id="IPR013767">
    <property type="entry name" value="PAS_fold"/>
</dbReference>
<feature type="compositionally biased region" description="Gly residues" evidence="7">
    <location>
        <begin position="774"/>
        <end position="784"/>
    </location>
</feature>
<keyword evidence="11" id="KW-1185">Reference proteome</keyword>
<feature type="domain" description="PAS" evidence="8">
    <location>
        <begin position="111"/>
        <end position="181"/>
    </location>
</feature>
<gene>
    <name evidence="10" type="ORF">V1264_018710</name>
</gene>
<dbReference type="InterPro" id="IPR035965">
    <property type="entry name" value="PAS-like_dom_sf"/>
</dbReference>
<keyword evidence="6" id="KW-0539">Nucleus</keyword>
<feature type="domain" description="BHLH" evidence="9">
    <location>
        <begin position="21"/>
        <end position="74"/>
    </location>
</feature>
<feature type="compositionally biased region" description="Polar residues" evidence="7">
    <location>
        <begin position="696"/>
        <end position="707"/>
    </location>
</feature>
<dbReference type="Proteomes" id="UP001374579">
    <property type="component" value="Unassembled WGS sequence"/>
</dbReference>
<evidence type="ECO:0008006" key="12">
    <source>
        <dbReference type="Google" id="ProtNLM"/>
    </source>
</evidence>
<dbReference type="FunFam" id="4.10.280.10:FF:000007">
    <property type="entry name" value="single-minded homolog 1 isoform X1"/>
    <property type="match status" value="1"/>
</dbReference>
<dbReference type="CDD" id="cd19733">
    <property type="entry name" value="bHLH-PAS_trachealess_like"/>
    <property type="match status" value="1"/>
</dbReference>
<name>A0AAN9BD81_9CAEN</name>
<feature type="compositionally biased region" description="Low complexity" evidence="7">
    <location>
        <begin position="639"/>
        <end position="655"/>
    </location>
</feature>
<sequence>MSRRSSLGRMPAKTRWRILELRKEKSRDAARSRRGKENYEFYELAKLLPLPAAITSQLDKASIIRLSISYLKLRDFSGLGDPCWNRDQSHKSVKGHPRRRNHPGLSAEMFEPHQGTHILQSLDGFAFILGNDGRFLYISETVSIYLGLSQVEMTGSSVLDYVHQQDHSELAEHLGLGIPQASSSGVPSPGSSDEGSPSAQRCVSPPGYAMNPNPKIGSARSFCIRMKSTLTKRGVHVKSSGYRVVHILAHMRSQMNLQGMGRKGGAPVMGLVGVAMAMPPPTITELKLEHDTFITRMTPDFTLTYCEPMISEHMDLSPDDVTNRSLYDMCHAGDLASLRQSHLDVLGKGQVMTDYYRLMTRSGGYVWVQTCATTLLNGKNADDQNILAITYVLSGAENGHCMMNLWQMCGTDRPTPAPSSVSARAHISHAADDADGDTNTATDSDRKSKSNLSSKEELSKNHVTSPSQSASHGLHGNNDAENDVMSDDSTDTSTGAGSSFAEKNEGVSQDCKNSRRKMERPRKRKRDEMEAGDGEGVSPDSPQSGGGDAHVENKNKKKKQKEGEGLDGRTNKSRDPVNSVSSPEDLSLKSSLTSSVLEAGLKVTSSSSLQTSSAQLTLSSPTLHGPDRDTPAGVQHWQSAGLGSGSHANGSSSSNVTPSTVKELEAVMNRHLPFLEPGQLHPSDTSPPSRLHGSHSRVSNGSLSNSYPAHAAKKSTIQWVGSHSAASSTSSSSGSSSSTSVADAMAASSFLRSLYESRESVIRSCNSSTTSGSNSGGGVKGGVCGEGRGSNQMYEDMAGTLLTPPGADVFKDHPPPFSIPSIVISSTTSHSSSPSPLTSSSSSSAAKQLPGYGSQHHHHHQLARGYPTSALSLTLPCGGLGEAYSMTPPSSVSPQDKLPSPFAAAAAAALAYNESSHNPYGLGRTSMHPSSSSSHPSFVGKDGGLGGGGHTTDYASAKAAYYAMSALSGGHHPGHGGYDVNHNTTATYDQCARPVIPWY</sequence>
<keyword evidence="3" id="KW-0805">Transcription regulation</keyword>
<dbReference type="GO" id="GO:0000977">
    <property type="term" value="F:RNA polymerase II transcription regulatory region sequence-specific DNA binding"/>
    <property type="evidence" value="ECO:0007669"/>
    <property type="project" value="TreeGrafter"/>
</dbReference>
<keyword evidence="5" id="KW-0804">Transcription</keyword>
<organism evidence="10 11">
    <name type="scientific">Littorina saxatilis</name>
    <dbReference type="NCBI Taxonomy" id="31220"/>
    <lineage>
        <taxon>Eukaryota</taxon>
        <taxon>Metazoa</taxon>
        <taxon>Spiralia</taxon>
        <taxon>Lophotrochozoa</taxon>
        <taxon>Mollusca</taxon>
        <taxon>Gastropoda</taxon>
        <taxon>Caenogastropoda</taxon>
        <taxon>Littorinimorpha</taxon>
        <taxon>Littorinoidea</taxon>
        <taxon>Littorinidae</taxon>
        <taxon>Littorina</taxon>
    </lineage>
</organism>
<dbReference type="PANTHER" id="PTHR23043">
    <property type="entry name" value="HYPOXIA-INDUCIBLE FACTOR 1 ALPHA"/>
    <property type="match status" value="1"/>
</dbReference>
<proteinExistence type="predicted"/>
<feature type="region of interest" description="Disordered" evidence="7">
    <location>
        <begin position="675"/>
        <end position="709"/>
    </location>
</feature>
<evidence type="ECO:0000256" key="4">
    <source>
        <dbReference type="ARBA" id="ARBA00023125"/>
    </source>
</evidence>
<feature type="compositionally biased region" description="Low complexity" evidence="7">
    <location>
        <begin position="821"/>
        <end position="844"/>
    </location>
</feature>
<dbReference type="FunFam" id="3.30.450.20:FF:000025">
    <property type="entry name" value="Neuronal PAS domain protein 3 isoform 1"/>
    <property type="match status" value="1"/>
</dbReference>
<dbReference type="Pfam" id="PF08447">
    <property type="entry name" value="PAS_3"/>
    <property type="match status" value="1"/>
</dbReference>
<dbReference type="GO" id="GO:0005634">
    <property type="term" value="C:nucleus"/>
    <property type="evidence" value="ECO:0007669"/>
    <property type="project" value="UniProtKB-SubCell"/>
</dbReference>
<evidence type="ECO:0000313" key="10">
    <source>
        <dbReference type="EMBL" id="KAK7103916.1"/>
    </source>
</evidence>
<dbReference type="Pfam" id="PF23171">
    <property type="entry name" value="bHLH_HIF1A"/>
    <property type="match status" value="1"/>
</dbReference>
<evidence type="ECO:0000256" key="1">
    <source>
        <dbReference type="ARBA" id="ARBA00004123"/>
    </source>
</evidence>
<feature type="region of interest" description="Disordered" evidence="7">
    <location>
        <begin position="821"/>
        <end position="862"/>
    </location>
</feature>
<evidence type="ECO:0000256" key="6">
    <source>
        <dbReference type="ARBA" id="ARBA00023242"/>
    </source>
</evidence>
<dbReference type="AlphaFoldDB" id="A0AAN9BD81"/>
<dbReference type="SMART" id="SM00353">
    <property type="entry name" value="HLH"/>
    <property type="match status" value="1"/>
</dbReference>
<dbReference type="SMART" id="SM00091">
    <property type="entry name" value="PAS"/>
    <property type="match status" value="2"/>
</dbReference>
<dbReference type="PROSITE" id="PS50112">
    <property type="entry name" value="PAS"/>
    <property type="match status" value="1"/>
</dbReference>
<evidence type="ECO:0000259" key="8">
    <source>
        <dbReference type="PROSITE" id="PS50112"/>
    </source>
</evidence>
<dbReference type="PROSITE" id="PS50888">
    <property type="entry name" value="BHLH"/>
    <property type="match status" value="1"/>
</dbReference>
<evidence type="ECO:0000259" key="9">
    <source>
        <dbReference type="PROSITE" id="PS50888"/>
    </source>
</evidence>
<feature type="region of interest" description="Disordered" evidence="7">
    <location>
        <begin position="413"/>
        <end position="659"/>
    </location>
</feature>
<feature type="region of interest" description="Disordered" evidence="7">
    <location>
        <begin position="923"/>
        <end position="944"/>
    </location>
</feature>
<comment type="subcellular location">
    <subcellularLocation>
        <location evidence="1">Nucleus</location>
    </subcellularLocation>
</comment>
<feature type="compositionally biased region" description="Basic and acidic residues" evidence="7">
    <location>
        <begin position="561"/>
        <end position="575"/>
    </location>
</feature>
<dbReference type="Gene3D" id="4.10.280.10">
    <property type="entry name" value="Helix-loop-helix DNA-binding domain"/>
    <property type="match status" value="1"/>
</dbReference>
<dbReference type="FunFam" id="3.30.450.20:FF:000021">
    <property type="entry name" value="Neuronal PAS domain-containing protein 3"/>
    <property type="match status" value="1"/>
</dbReference>
<dbReference type="CDD" id="cd00130">
    <property type="entry name" value="PAS"/>
    <property type="match status" value="2"/>
</dbReference>
<dbReference type="SUPFAM" id="SSF55785">
    <property type="entry name" value="PYP-like sensor domain (PAS domain)"/>
    <property type="match status" value="2"/>
</dbReference>
<dbReference type="InterPro" id="IPR036638">
    <property type="entry name" value="HLH_DNA-bd_sf"/>
</dbReference>
<feature type="compositionally biased region" description="Basic residues" evidence="7">
    <location>
        <begin position="514"/>
        <end position="525"/>
    </location>
</feature>
<feature type="compositionally biased region" description="Low complexity" evidence="7">
    <location>
        <begin position="926"/>
        <end position="937"/>
    </location>
</feature>
<dbReference type="InterPro" id="IPR000014">
    <property type="entry name" value="PAS"/>
</dbReference>
<comment type="caution">
    <text evidence="10">The sequence shown here is derived from an EMBL/GenBank/DDBJ whole genome shotgun (WGS) entry which is preliminary data.</text>
</comment>
<accession>A0AAN9BD81</accession>
<feature type="compositionally biased region" description="Polar residues" evidence="7">
    <location>
        <begin position="462"/>
        <end position="471"/>
    </location>
</feature>
<feature type="compositionally biased region" description="Basic and acidic residues" evidence="7">
    <location>
        <begin position="443"/>
        <end position="460"/>
    </location>
</feature>
<keyword evidence="2" id="KW-0677">Repeat</keyword>
<feature type="compositionally biased region" description="Low complexity" evidence="7">
    <location>
        <begin position="588"/>
        <end position="597"/>
    </location>
</feature>
<feature type="compositionally biased region" description="Low complexity" evidence="7">
    <location>
        <begin position="604"/>
        <end position="623"/>
    </location>
</feature>
<evidence type="ECO:0000256" key="2">
    <source>
        <dbReference type="ARBA" id="ARBA00022737"/>
    </source>
</evidence>
<evidence type="ECO:0000256" key="5">
    <source>
        <dbReference type="ARBA" id="ARBA00023163"/>
    </source>
</evidence>
<reference evidence="10 11" key="1">
    <citation type="submission" date="2024-02" db="EMBL/GenBank/DDBJ databases">
        <title>Chromosome-scale genome assembly of the rough periwinkle Littorina saxatilis.</title>
        <authorList>
            <person name="De Jode A."/>
            <person name="Faria R."/>
            <person name="Formenti G."/>
            <person name="Sims Y."/>
            <person name="Smith T.P."/>
            <person name="Tracey A."/>
            <person name="Wood J.M.D."/>
            <person name="Zagrodzka Z.B."/>
            <person name="Johannesson K."/>
            <person name="Butlin R.K."/>
            <person name="Leder E.H."/>
        </authorList>
    </citation>
    <scope>NUCLEOTIDE SEQUENCE [LARGE SCALE GENOMIC DNA]</scope>
    <source>
        <strain evidence="10">Snail1</strain>
        <tissue evidence="10">Muscle</tissue>
    </source>
</reference>
<keyword evidence="4" id="KW-0238">DNA-binding</keyword>
<evidence type="ECO:0000256" key="3">
    <source>
        <dbReference type="ARBA" id="ARBA00023015"/>
    </source>
</evidence>
<dbReference type="InterPro" id="IPR013655">
    <property type="entry name" value="PAS_fold_3"/>
</dbReference>
<dbReference type="GO" id="GO:0000981">
    <property type="term" value="F:DNA-binding transcription factor activity, RNA polymerase II-specific"/>
    <property type="evidence" value="ECO:0007669"/>
    <property type="project" value="TreeGrafter"/>
</dbReference>
<evidence type="ECO:0000313" key="11">
    <source>
        <dbReference type="Proteomes" id="UP001374579"/>
    </source>
</evidence>
<feature type="compositionally biased region" description="Acidic residues" evidence="7">
    <location>
        <begin position="480"/>
        <end position="490"/>
    </location>
</feature>
<feature type="region of interest" description="Disordered" evidence="7">
    <location>
        <begin position="178"/>
        <end position="213"/>
    </location>
</feature>
<evidence type="ECO:0000256" key="7">
    <source>
        <dbReference type="SAM" id="MobiDB-lite"/>
    </source>
</evidence>